<accession>A0AA38HF66</accession>
<dbReference type="Pfam" id="PF00400">
    <property type="entry name" value="WD40"/>
    <property type="match status" value="2"/>
</dbReference>
<evidence type="ECO:0000256" key="4">
    <source>
        <dbReference type="SAM" id="MobiDB-lite"/>
    </source>
</evidence>
<evidence type="ECO:0000256" key="2">
    <source>
        <dbReference type="ARBA" id="ARBA00022737"/>
    </source>
</evidence>
<evidence type="ECO:0000256" key="1">
    <source>
        <dbReference type="ARBA" id="ARBA00022574"/>
    </source>
</evidence>
<dbReference type="SMART" id="SM00320">
    <property type="entry name" value="WD40"/>
    <property type="match status" value="4"/>
</dbReference>
<reference evidence="5" key="1">
    <citation type="journal article" date="2022" name="G3 (Bethesda)">
        <title>High quality genome of the basidiomycete yeast Dioszegia hungarica PDD-24b-2 isolated from cloud water.</title>
        <authorList>
            <person name="Jarrige D."/>
            <person name="Haridas S."/>
            <person name="Bleykasten-Grosshans C."/>
            <person name="Joly M."/>
            <person name="Nadalig T."/>
            <person name="Sancelme M."/>
            <person name="Vuilleumier S."/>
            <person name="Grigoriev I.V."/>
            <person name="Amato P."/>
            <person name="Bringel F."/>
        </authorList>
    </citation>
    <scope>NUCLEOTIDE SEQUENCE</scope>
    <source>
        <strain evidence="5">PDD-24b-2</strain>
    </source>
</reference>
<evidence type="ECO:0000256" key="3">
    <source>
        <dbReference type="PROSITE-ProRule" id="PRU00221"/>
    </source>
</evidence>
<dbReference type="InterPro" id="IPR037590">
    <property type="entry name" value="WDR24"/>
</dbReference>
<protein>
    <submittedName>
        <fullName evidence="5">WD40-repeat-containing domain protein</fullName>
    </submittedName>
</protein>
<feature type="compositionally biased region" description="Polar residues" evidence="4">
    <location>
        <begin position="172"/>
        <end position="197"/>
    </location>
</feature>
<evidence type="ECO:0000313" key="5">
    <source>
        <dbReference type="EMBL" id="KAI9638827.1"/>
    </source>
</evidence>
<feature type="region of interest" description="Disordered" evidence="4">
    <location>
        <begin position="169"/>
        <end position="205"/>
    </location>
</feature>
<feature type="compositionally biased region" description="Polar residues" evidence="4">
    <location>
        <begin position="1"/>
        <end position="30"/>
    </location>
</feature>
<sequence>MNRLTTAFSSAIPSASGDSQGSVSVSTSPVDGSFDRPRSPYGYNERSASAHLSLPPQIYDDPRATHFGAAPDRLFIPSRFGDRRDSSGSRPRRPELLRHVSDGAGGRSGGATPRPRGQSGSRDRERDRGVRANLGQGKRKERIGAMCKGPEDRYAVGGPQYLKILHVARPSSGGTTTPSVQPQTGRAGSPRGRNQAQPLARGPGGASITEVANLWKGSWAVSKGVNDIDWGSGSYDRKIATATPSGNFMLFDLVKNKLERDVSGGHPRPMNCIRLCQTPSYGHLLLTGSTEGVAKLWDMREGEPTSKKYYKHSAAVTSLAFSSVDPHHFAVGTENGVIKRYDMRMAPRPTGSVWGAHGNKPVMDLKWRAGWEGESLDGGGTGGWMASAGADRTVQVSHYLTALT</sequence>
<dbReference type="RefSeq" id="XP_052948604.1">
    <property type="nucleotide sequence ID" value="XM_053086493.1"/>
</dbReference>
<dbReference type="InterPro" id="IPR036322">
    <property type="entry name" value="WD40_repeat_dom_sf"/>
</dbReference>
<dbReference type="SUPFAM" id="SSF50978">
    <property type="entry name" value="WD40 repeat-like"/>
    <property type="match status" value="1"/>
</dbReference>
<feature type="compositionally biased region" description="Basic and acidic residues" evidence="4">
    <location>
        <begin position="121"/>
        <end position="130"/>
    </location>
</feature>
<feature type="repeat" description="WD" evidence="3">
    <location>
        <begin position="263"/>
        <end position="307"/>
    </location>
</feature>
<feature type="region of interest" description="Disordered" evidence="4">
    <location>
        <begin position="1"/>
        <end position="146"/>
    </location>
</feature>
<dbReference type="InterPro" id="IPR001680">
    <property type="entry name" value="WD40_rpt"/>
</dbReference>
<dbReference type="Gene3D" id="2.130.10.10">
    <property type="entry name" value="YVTN repeat-like/Quinoprotein amine dehydrogenase"/>
    <property type="match status" value="1"/>
</dbReference>
<dbReference type="PANTHER" id="PTHR46200">
    <property type="entry name" value="GATOR COMPLEX PROTEIN WDR24"/>
    <property type="match status" value="1"/>
</dbReference>
<gene>
    <name evidence="5" type="ORF">MKK02DRAFT_21963</name>
</gene>
<keyword evidence="2" id="KW-0677">Repeat</keyword>
<comment type="caution">
    <text evidence="5">The sequence shown here is derived from an EMBL/GenBank/DDBJ whole genome shotgun (WGS) entry which is preliminary data.</text>
</comment>
<name>A0AA38HF66_9TREE</name>
<feature type="compositionally biased region" description="Basic and acidic residues" evidence="4">
    <location>
        <begin position="80"/>
        <end position="101"/>
    </location>
</feature>
<dbReference type="Proteomes" id="UP001164286">
    <property type="component" value="Unassembled WGS sequence"/>
</dbReference>
<dbReference type="PROSITE" id="PS50082">
    <property type="entry name" value="WD_REPEATS_2"/>
    <property type="match status" value="1"/>
</dbReference>
<keyword evidence="6" id="KW-1185">Reference proteome</keyword>
<dbReference type="GO" id="GO:0005829">
    <property type="term" value="C:cytosol"/>
    <property type="evidence" value="ECO:0007669"/>
    <property type="project" value="TreeGrafter"/>
</dbReference>
<dbReference type="GeneID" id="77725694"/>
<dbReference type="AlphaFoldDB" id="A0AA38HF66"/>
<dbReference type="GO" id="GO:0005774">
    <property type="term" value="C:vacuolar membrane"/>
    <property type="evidence" value="ECO:0007669"/>
    <property type="project" value="TreeGrafter"/>
</dbReference>
<dbReference type="InterPro" id="IPR015943">
    <property type="entry name" value="WD40/YVTN_repeat-like_dom_sf"/>
</dbReference>
<dbReference type="GO" id="GO:1904263">
    <property type="term" value="P:positive regulation of TORC1 signaling"/>
    <property type="evidence" value="ECO:0007669"/>
    <property type="project" value="TreeGrafter"/>
</dbReference>
<organism evidence="5 6">
    <name type="scientific">Dioszegia hungarica</name>
    <dbReference type="NCBI Taxonomy" id="4972"/>
    <lineage>
        <taxon>Eukaryota</taxon>
        <taxon>Fungi</taxon>
        <taxon>Dikarya</taxon>
        <taxon>Basidiomycota</taxon>
        <taxon>Agaricomycotina</taxon>
        <taxon>Tremellomycetes</taxon>
        <taxon>Tremellales</taxon>
        <taxon>Bulleribasidiaceae</taxon>
        <taxon>Dioszegia</taxon>
    </lineage>
</organism>
<dbReference type="GO" id="GO:0016239">
    <property type="term" value="P:positive regulation of macroautophagy"/>
    <property type="evidence" value="ECO:0007669"/>
    <property type="project" value="TreeGrafter"/>
</dbReference>
<dbReference type="EMBL" id="JAKWFO010000002">
    <property type="protein sequence ID" value="KAI9638827.1"/>
    <property type="molecule type" value="Genomic_DNA"/>
</dbReference>
<proteinExistence type="predicted"/>
<evidence type="ECO:0000313" key="6">
    <source>
        <dbReference type="Proteomes" id="UP001164286"/>
    </source>
</evidence>
<keyword evidence="1 3" id="KW-0853">WD repeat</keyword>
<dbReference type="GO" id="GO:0061700">
    <property type="term" value="C:GATOR2 complex"/>
    <property type="evidence" value="ECO:0007669"/>
    <property type="project" value="TreeGrafter"/>
</dbReference>
<dbReference type="PANTHER" id="PTHR46200:SF1">
    <property type="entry name" value="GATOR COMPLEX PROTEIN WDR24"/>
    <property type="match status" value="1"/>
</dbReference>